<dbReference type="AlphaFoldDB" id="A0A0C9SQQ7"/>
<evidence type="ECO:0000313" key="1">
    <source>
        <dbReference type="EMBL" id="KII83982.1"/>
    </source>
</evidence>
<gene>
    <name evidence="1" type="ORF">PLICRDRAFT_434644</name>
</gene>
<dbReference type="HOGENOM" id="CLU_1272752_0_0_1"/>
<reference evidence="1 2" key="1">
    <citation type="submission" date="2014-06" db="EMBL/GenBank/DDBJ databases">
        <title>Evolutionary Origins and Diversification of the Mycorrhizal Mutualists.</title>
        <authorList>
            <consortium name="DOE Joint Genome Institute"/>
            <consortium name="Mycorrhizal Genomics Consortium"/>
            <person name="Kohler A."/>
            <person name="Kuo A."/>
            <person name="Nagy L.G."/>
            <person name="Floudas D."/>
            <person name="Copeland A."/>
            <person name="Barry K.W."/>
            <person name="Cichocki N."/>
            <person name="Veneault-Fourrey C."/>
            <person name="LaButti K."/>
            <person name="Lindquist E.A."/>
            <person name="Lipzen A."/>
            <person name="Lundell T."/>
            <person name="Morin E."/>
            <person name="Murat C."/>
            <person name="Riley R."/>
            <person name="Ohm R."/>
            <person name="Sun H."/>
            <person name="Tunlid A."/>
            <person name="Henrissat B."/>
            <person name="Grigoriev I.V."/>
            <person name="Hibbett D.S."/>
            <person name="Martin F."/>
        </authorList>
    </citation>
    <scope>NUCLEOTIDE SEQUENCE [LARGE SCALE GENOMIC DNA]</scope>
    <source>
        <strain evidence="1 2">FD-325 SS-3</strain>
    </source>
</reference>
<organism evidence="1 2">
    <name type="scientific">Plicaturopsis crispa FD-325 SS-3</name>
    <dbReference type="NCBI Taxonomy" id="944288"/>
    <lineage>
        <taxon>Eukaryota</taxon>
        <taxon>Fungi</taxon>
        <taxon>Dikarya</taxon>
        <taxon>Basidiomycota</taxon>
        <taxon>Agaricomycotina</taxon>
        <taxon>Agaricomycetes</taxon>
        <taxon>Agaricomycetidae</taxon>
        <taxon>Amylocorticiales</taxon>
        <taxon>Amylocorticiaceae</taxon>
        <taxon>Plicatura</taxon>
        <taxon>Plicaturopsis crispa</taxon>
    </lineage>
</organism>
<keyword evidence="2" id="KW-1185">Reference proteome</keyword>
<proteinExistence type="predicted"/>
<dbReference type="EMBL" id="KN832573">
    <property type="protein sequence ID" value="KII83982.1"/>
    <property type="molecule type" value="Genomic_DNA"/>
</dbReference>
<protein>
    <submittedName>
        <fullName evidence="1">Uncharacterized protein</fullName>
    </submittedName>
</protein>
<accession>A0A0C9SQQ7</accession>
<sequence>MHYRWHTSSPSSHCTPRAHEHVLPFSVSQSQKQLVLGTIHLPVLKATTCTCSLLLRFLCKSPARASTRHASTLYDTTSRYLTVPILPFRPLIVINMAQIHLWSSRITRNLEPLHANLARLQIRQRYPRHICRVLLTSARLTLSTHAPSYLKKPYRARIAGSGGRALVHLTEPWEERWLFPPSRTECWTSSRTERILGNLFYRRRGLPYARACQSSID</sequence>
<name>A0A0C9SQQ7_PLICR</name>
<evidence type="ECO:0000313" key="2">
    <source>
        <dbReference type="Proteomes" id="UP000053263"/>
    </source>
</evidence>
<dbReference type="Proteomes" id="UP000053263">
    <property type="component" value="Unassembled WGS sequence"/>
</dbReference>